<feature type="transmembrane region" description="Helical" evidence="8">
    <location>
        <begin position="677"/>
        <end position="698"/>
    </location>
</feature>
<dbReference type="PANTHER" id="PTHR42643">
    <property type="entry name" value="IONOTROPIC RECEPTOR 20A-RELATED"/>
    <property type="match status" value="1"/>
</dbReference>
<keyword evidence="7" id="KW-0325">Glycoprotein</keyword>
<evidence type="ECO:0000256" key="5">
    <source>
        <dbReference type="ARBA" id="ARBA00023136"/>
    </source>
</evidence>
<keyword evidence="2" id="KW-1003">Cell membrane</keyword>
<feature type="chain" id="PRO_5040144855" description="Ionotropic receptor" evidence="9">
    <location>
        <begin position="20"/>
        <end position="722"/>
    </location>
</feature>
<name>A0A9P0F1K1_BEMTA</name>
<evidence type="ECO:0000256" key="3">
    <source>
        <dbReference type="ARBA" id="ARBA00022692"/>
    </source>
</evidence>
<evidence type="ECO:0008006" key="12">
    <source>
        <dbReference type="Google" id="ProtNLM"/>
    </source>
</evidence>
<feature type="transmembrane region" description="Helical" evidence="8">
    <location>
        <begin position="381"/>
        <end position="400"/>
    </location>
</feature>
<dbReference type="GO" id="GO:0005886">
    <property type="term" value="C:plasma membrane"/>
    <property type="evidence" value="ECO:0007669"/>
    <property type="project" value="UniProtKB-SubCell"/>
</dbReference>
<organism evidence="10 11">
    <name type="scientific">Bemisia tabaci</name>
    <name type="common">Sweetpotato whitefly</name>
    <name type="synonym">Aleurodes tabaci</name>
    <dbReference type="NCBI Taxonomy" id="7038"/>
    <lineage>
        <taxon>Eukaryota</taxon>
        <taxon>Metazoa</taxon>
        <taxon>Ecdysozoa</taxon>
        <taxon>Arthropoda</taxon>
        <taxon>Hexapoda</taxon>
        <taxon>Insecta</taxon>
        <taxon>Pterygota</taxon>
        <taxon>Neoptera</taxon>
        <taxon>Paraneoptera</taxon>
        <taxon>Hemiptera</taxon>
        <taxon>Sternorrhyncha</taxon>
        <taxon>Aleyrodoidea</taxon>
        <taxon>Aleyrodidae</taxon>
        <taxon>Aleyrodinae</taxon>
        <taxon>Bemisia</taxon>
    </lineage>
</organism>
<reference evidence="10" key="1">
    <citation type="submission" date="2021-12" db="EMBL/GenBank/DDBJ databases">
        <authorList>
            <person name="King R."/>
        </authorList>
    </citation>
    <scope>NUCLEOTIDE SEQUENCE</scope>
</reference>
<evidence type="ECO:0000256" key="2">
    <source>
        <dbReference type="ARBA" id="ARBA00022475"/>
    </source>
</evidence>
<evidence type="ECO:0000256" key="8">
    <source>
        <dbReference type="SAM" id="Phobius"/>
    </source>
</evidence>
<keyword evidence="6" id="KW-0675">Receptor</keyword>
<keyword evidence="4 8" id="KW-1133">Transmembrane helix</keyword>
<feature type="transmembrane region" description="Helical" evidence="8">
    <location>
        <begin position="412"/>
        <end position="432"/>
    </location>
</feature>
<dbReference type="Proteomes" id="UP001152759">
    <property type="component" value="Chromosome 4"/>
</dbReference>
<dbReference type="InterPro" id="IPR052192">
    <property type="entry name" value="Insect_Ionotropic_Sensory_Rcpt"/>
</dbReference>
<evidence type="ECO:0000256" key="1">
    <source>
        <dbReference type="ARBA" id="ARBA00004651"/>
    </source>
</evidence>
<keyword evidence="3 8" id="KW-0812">Transmembrane</keyword>
<evidence type="ECO:0000313" key="11">
    <source>
        <dbReference type="Proteomes" id="UP001152759"/>
    </source>
</evidence>
<evidence type="ECO:0000256" key="9">
    <source>
        <dbReference type="SAM" id="SignalP"/>
    </source>
</evidence>
<dbReference type="PANTHER" id="PTHR42643:SF38">
    <property type="entry name" value="IONOTROPIC RECEPTOR 100A"/>
    <property type="match status" value="1"/>
</dbReference>
<dbReference type="AlphaFoldDB" id="A0A9P0F1K1"/>
<dbReference type="EMBL" id="OU963865">
    <property type="protein sequence ID" value="CAH0388034.1"/>
    <property type="molecule type" value="Genomic_DNA"/>
</dbReference>
<keyword evidence="9" id="KW-0732">Signal</keyword>
<evidence type="ECO:0000256" key="7">
    <source>
        <dbReference type="ARBA" id="ARBA00023180"/>
    </source>
</evidence>
<evidence type="ECO:0000256" key="6">
    <source>
        <dbReference type="ARBA" id="ARBA00023170"/>
    </source>
</evidence>
<protein>
    <recommendedName>
        <fullName evidence="12">Ionotropic receptor</fullName>
    </recommendedName>
</protein>
<feature type="transmembrane region" description="Helical" evidence="8">
    <location>
        <begin position="444"/>
        <end position="464"/>
    </location>
</feature>
<feature type="signal peptide" evidence="9">
    <location>
        <begin position="1"/>
        <end position="19"/>
    </location>
</feature>
<evidence type="ECO:0000256" key="4">
    <source>
        <dbReference type="ARBA" id="ARBA00022989"/>
    </source>
</evidence>
<sequence length="722" mass="83399">MKCLRSNFIIFALVIYGASQLCGTSSSNERSKFNHLLLKAVQQTLRFFKMPNVYIFNYDSESSPNTMIRMFHENLFPTSIGSEVTSDFQVRQGPKIIILTVKNCADIVGPILSLDSKLEISRNSPDVRRTFQPQRVCADSHEKNHVGETNTSKTCNLPWSIGEAVLREGSRLPKRLKELRQRLMLHPVWNAANYLIFAVRINDVTQCDLPLVFKLIWRLFRGHKTVICLDERCLNYDPFNDVIHSYTIESEVYLDFSISNLRGKRITALLYFRDFDNFFDLKFWSQMMDFLVRTFRDHVGGSQVGTTRTAHFQGGSLDRADFTKAIEDDAEVIILEDDLRNLDFRHLEVLSVLDSGQICFIVPERGPMPSYLTPVKCFTGAVWRFIFGTIVLFVIVHEIYRRFCIRVDNSQAAENVSTVFAVYSYVLCVGQSRLLVDFSTGKILFGIFSFSFLILSSVFLSLMVDNLSKRLRYAPLNTVEEVRDSELLLQSVNRSLDNYLFSDEPRYEWIKERFINSWEDIWVKRGEAMAFANYNENQTDVRMFSWIGANISEVASRSLINATSAILRNDAFIVFVPHLLKNRELMSVEDIGSPGGKVDLHIVDECIMSYPYDMRLLANSVYGSEIKKIVARLREAGISAREFERIHTLDWFDRFRQYEDKYENVPLRAFSMMDLRIAFLALIVGLVASSFAFVAELLTEFPVGQRYFQNMFSILQKLRKIF</sequence>
<comment type="subcellular location">
    <subcellularLocation>
        <location evidence="1">Cell membrane</location>
        <topology evidence="1">Multi-pass membrane protein</topology>
    </subcellularLocation>
</comment>
<evidence type="ECO:0000313" key="10">
    <source>
        <dbReference type="EMBL" id="CAH0388034.1"/>
    </source>
</evidence>
<keyword evidence="11" id="KW-1185">Reference proteome</keyword>
<proteinExistence type="predicted"/>
<gene>
    <name evidence="10" type="ORF">BEMITA_LOCUS6985</name>
</gene>
<accession>A0A9P0F1K1</accession>
<keyword evidence="5 8" id="KW-0472">Membrane</keyword>